<accession>A0A4R6IXB0</accession>
<gene>
    <name evidence="3" type="ORF">BC659_2347</name>
</gene>
<evidence type="ECO:0000313" key="3">
    <source>
        <dbReference type="EMBL" id="TDO27031.1"/>
    </source>
</evidence>
<evidence type="ECO:0000256" key="1">
    <source>
        <dbReference type="SAM" id="Phobius"/>
    </source>
</evidence>
<dbReference type="RefSeq" id="WP_133474901.1">
    <property type="nucleotide sequence ID" value="NZ_SNWP01000011.1"/>
</dbReference>
<evidence type="ECO:0000259" key="2">
    <source>
        <dbReference type="Pfam" id="PF22827"/>
    </source>
</evidence>
<feature type="domain" description="Gliding motility protein GldL-like N-terminal" evidence="2">
    <location>
        <begin position="12"/>
        <end position="74"/>
    </location>
</feature>
<dbReference type="Proteomes" id="UP000295741">
    <property type="component" value="Unassembled WGS sequence"/>
</dbReference>
<protein>
    <submittedName>
        <fullName evidence="3">Gliding motility-associated protein GldL</fullName>
    </submittedName>
</protein>
<reference evidence="3 4" key="1">
    <citation type="submission" date="2019-03" db="EMBL/GenBank/DDBJ databases">
        <title>Genomic Encyclopedia of Archaeal and Bacterial Type Strains, Phase II (KMG-II): from individual species to whole genera.</title>
        <authorList>
            <person name="Goeker M."/>
        </authorList>
    </citation>
    <scope>NUCLEOTIDE SEQUENCE [LARGE SCALE GENOMIC DNA]</scope>
    <source>
        <strain evidence="3 4">DSM 28323</strain>
    </source>
</reference>
<keyword evidence="1" id="KW-0812">Transmembrane</keyword>
<keyword evidence="1" id="KW-0472">Membrane</keyword>
<evidence type="ECO:0000313" key="4">
    <source>
        <dbReference type="Proteomes" id="UP000295741"/>
    </source>
</evidence>
<dbReference type="Pfam" id="PF22827">
    <property type="entry name" value="GldL_N"/>
    <property type="match status" value="1"/>
</dbReference>
<feature type="transmembrane region" description="Helical" evidence="1">
    <location>
        <begin position="12"/>
        <end position="31"/>
    </location>
</feature>
<comment type="caution">
    <text evidence="3">The sequence shown here is derived from an EMBL/GenBank/DDBJ whole genome shotgun (WGS) entry which is preliminary data.</text>
</comment>
<name>A0A4R6IXB0_9BACT</name>
<organism evidence="3 4">
    <name type="scientific">Sediminibacterium goheungense</name>
    <dbReference type="NCBI Taxonomy" id="1086393"/>
    <lineage>
        <taxon>Bacteria</taxon>
        <taxon>Pseudomonadati</taxon>
        <taxon>Bacteroidota</taxon>
        <taxon>Chitinophagia</taxon>
        <taxon>Chitinophagales</taxon>
        <taxon>Chitinophagaceae</taxon>
        <taxon>Sediminibacterium</taxon>
    </lineage>
</organism>
<keyword evidence="4" id="KW-1185">Reference proteome</keyword>
<dbReference type="EMBL" id="SNWP01000011">
    <property type="protein sequence ID" value="TDO27031.1"/>
    <property type="molecule type" value="Genomic_DNA"/>
</dbReference>
<dbReference type="InterPro" id="IPR055087">
    <property type="entry name" value="GldL-like_N"/>
</dbReference>
<dbReference type="OrthoDB" id="1466660at2"/>
<proteinExistence type="predicted"/>
<sequence length="217" mass="24522">MKRKELDIFNFFYSIGAVVILIGVIAKFMEWKLQDELLLSGLGVEILVFAMSSIQFKREEKKYSWERLFPELVDNASAPSSLQGIQKSVEELAGRYYKGMNEYVERFESLNTDMIKGSGQYQESLNSISLHLAESAHAFSAFKDNVSMVTASFVELHAISTDIHELQVNLQKMAAISIISGDKLSLFQEQMDALNDAIYRFNALSSGIIHQFKQIGD</sequence>
<keyword evidence="1" id="KW-1133">Transmembrane helix</keyword>
<dbReference type="AlphaFoldDB" id="A0A4R6IXB0"/>